<protein>
    <recommendedName>
        <fullName evidence="3">Secreted protein</fullName>
    </recommendedName>
</protein>
<comment type="caution">
    <text evidence="1">The sequence shown here is derived from an EMBL/GenBank/DDBJ whole genome shotgun (WGS) entry which is preliminary data.</text>
</comment>
<accession>A0ABQ1JEK3</accession>
<sequence length="88" mass="9414">MSVAWAAGWAEDVSVCAPVAAPLHAASANMLMLVMRLCFMDVSSPVGALLARRTALSSKGNKAPRWMEGERLCLNFSVLLCRGSYLQG</sequence>
<evidence type="ECO:0000313" key="1">
    <source>
        <dbReference type="EMBL" id="GGB66421.1"/>
    </source>
</evidence>
<dbReference type="EMBL" id="BMKF01000001">
    <property type="protein sequence ID" value="GGB66421.1"/>
    <property type="molecule type" value="Genomic_DNA"/>
</dbReference>
<organism evidence="1 2">
    <name type="scientific">Henriciella pelagia</name>
    <dbReference type="NCBI Taxonomy" id="1977912"/>
    <lineage>
        <taxon>Bacteria</taxon>
        <taxon>Pseudomonadati</taxon>
        <taxon>Pseudomonadota</taxon>
        <taxon>Alphaproteobacteria</taxon>
        <taxon>Hyphomonadales</taxon>
        <taxon>Hyphomonadaceae</taxon>
        <taxon>Henriciella</taxon>
    </lineage>
</organism>
<keyword evidence="2" id="KW-1185">Reference proteome</keyword>
<reference evidence="2" key="1">
    <citation type="journal article" date="2019" name="Int. J. Syst. Evol. Microbiol.">
        <title>The Global Catalogue of Microorganisms (GCM) 10K type strain sequencing project: providing services to taxonomists for standard genome sequencing and annotation.</title>
        <authorList>
            <consortium name="The Broad Institute Genomics Platform"/>
            <consortium name="The Broad Institute Genome Sequencing Center for Infectious Disease"/>
            <person name="Wu L."/>
            <person name="Ma J."/>
        </authorList>
    </citation>
    <scope>NUCLEOTIDE SEQUENCE [LARGE SCALE GENOMIC DNA]</scope>
    <source>
        <strain evidence="2">CGMCC 1.15928</strain>
    </source>
</reference>
<evidence type="ECO:0000313" key="2">
    <source>
        <dbReference type="Proteomes" id="UP000628854"/>
    </source>
</evidence>
<gene>
    <name evidence="1" type="ORF">GCM10011503_14000</name>
</gene>
<dbReference type="Proteomes" id="UP000628854">
    <property type="component" value="Unassembled WGS sequence"/>
</dbReference>
<proteinExistence type="predicted"/>
<evidence type="ECO:0008006" key="3">
    <source>
        <dbReference type="Google" id="ProtNLM"/>
    </source>
</evidence>
<name>A0ABQ1JEK3_9PROT</name>